<dbReference type="Proteomes" id="UP000636800">
    <property type="component" value="Chromosome 7"/>
</dbReference>
<accession>A0A835QPJ6</accession>
<evidence type="ECO:0000313" key="3">
    <source>
        <dbReference type="EMBL" id="KAG0474045.1"/>
    </source>
</evidence>
<comment type="caution">
    <text evidence="3">The sequence shown here is derived from an EMBL/GenBank/DDBJ whole genome shotgun (WGS) entry which is preliminary data.</text>
</comment>
<feature type="compositionally biased region" description="Basic and acidic residues" evidence="2">
    <location>
        <begin position="159"/>
        <end position="183"/>
    </location>
</feature>
<organism evidence="3 4">
    <name type="scientific">Vanilla planifolia</name>
    <name type="common">Vanilla</name>
    <dbReference type="NCBI Taxonomy" id="51239"/>
    <lineage>
        <taxon>Eukaryota</taxon>
        <taxon>Viridiplantae</taxon>
        <taxon>Streptophyta</taxon>
        <taxon>Embryophyta</taxon>
        <taxon>Tracheophyta</taxon>
        <taxon>Spermatophyta</taxon>
        <taxon>Magnoliopsida</taxon>
        <taxon>Liliopsida</taxon>
        <taxon>Asparagales</taxon>
        <taxon>Orchidaceae</taxon>
        <taxon>Vanilloideae</taxon>
        <taxon>Vanilleae</taxon>
        <taxon>Vanilla</taxon>
    </lineage>
</organism>
<dbReference type="Pfam" id="PF05542">
    <property type="entry name" value="DUF760"/>
    <property type="match status" value="2"/>
</dbReference>
<dbReference type="PANTHER" id="PTHR33598">
    <property type="entry name" value="OS02G0833400 PROTEIN"/>
    <property type="match status" value="1"/>
</dbReference>
<proteinExistence type="predicted"/>
<reference evidence="3 4" key="1">
    <citation type="journal article" date="2020" name="Nat. Food">
        <title>A phased Vanilla planifolia genome enables genetic improvement of flavour and production.</title>
        <authorList>
            <person name="Hasing T."/>
            <person name="Tang H."/>
            <person name="Brym M."/>
            <person name="Khazi F."/>
            <person name="Huang T."/>
            <person name="Chambers A.H."/>
        </authorList>
    </citation>
    <scope>NUCLEOTIDE SEQUENCE [LARGE SCALE GENOMIC DNA]</scope>
    <source>
        <tissue evidence="3">Leaf</tissue>
    </source>
</reference>
<gene>
    <name evidence="3" type="ORF">HPP92_015902</name>
</gene>
<name>A0A835QPJ6_VANPL</name>
<keyword evidence="4" id="KW-1185">Reference proteome</keyword>
<protein>
    <submittedName>
        <fullName evidence="3">Uncharacterized protein</fullName>
    </submittedName>
</protein>
<dbReference type="InterPro" id="IPR008479">
    <property type="entry name" value="DUF760"/>
</dbReference>
<feature type="coiled-coil region" evidence="1">
    <location>
        <begin position="229"/>
        <end position="256"/>
    </location>
</feature>
<dbReference type="AlphaFoldDB" id="A0A835QPJ6"/>
<dbReference type="EMBL" id="JADCNL010000007">
    <property type="protein sequence ID" value="KAG0474045.1"/>
    <property type="molecule type" value="Genomic_DNA"/>
</dbReference>
<dbReference type="PANTHER" id="PTHR33598:SF2">
    <property type="entry name" value="MAR-BINDING FILAMENT-LIKE PROTEIN"/>
    <property type="match status" value="1"/>
</dbReference>
<keyword evidence="1" id="KW-0175">Coiled coil</keyword>
<sequence length="400" mass="45282">MPIVASCIPRALLRQFPQPTAVAAGSRLLPGPSRTAFGRASPLVILVVSSASSFGGSDGKGWSRRRSSRKSLLSDLIQEIEPLDLNVIQRDVPSVTVDAMKRTISGMLGILPSDQFNVFIEALWDPLFKLFVSSMMTGYTLHNAEYRLSLERNLEVLEEHRDEHSEKDEPEDVRCNDHDKSLDRTPISLELSGKNELSSNSNKREGALLCEDADFEGLGELTSEAKEYIRVLKCQIASVEQDLHDLKRKNTALQMQRFVGEEKNDLLDYLRSLQPDKFLLNNQNRRSLNFLRQPIRCKEWNPPPWHTDFKLFSRCIQASNLFDNGTLSTGKDDCAELLENTSIHLQPLIAIRRDCLARLLFWCLLLGHYLRGLEHRLELSQLLTIATDAKTVGYDDKSFG</sequence>
<feature type="region of interest" description="Disordered" evidence="2">
    <location>
        <begin position="159"/>
        <end position="185"/>
    </location>
</feature>
<evidence type="ECO:0000256" key="1">
    <source>
        <dbReference type="SAM" id="Coils"/>
    </source>
</evidence>
<evidence type="ECO:0000256" key="2">
    <source>
        <dbReference type="SAM" id="MobiDB-lite"/>
    </source>
</evidence>
<evidence type="ECO:0000313" key="4">
    <source>
        <dbReference type="Proteomes" id="UP000636800"/>
    </source>
</evidence>